<gene>
    <name evidence="2" type="ORF">D1Z90_02365</name>
</gene>
<keyword evidence="3" id="KW-1185">Reference proteome</keyword>
<proteinExistence type="predicted"/>
<reference evidence="2 3" key="2">
    <citation type="submission" date="2019-01" db="EMBL/GenBank/DDBJ databases">
        <title>Motilimonas pumilus sp. nov., isolated from the gut of sea cucumber (Apostichopus japonicus).</title>
        <authorList>
            <person name="Wang F.-Q."/>
            <person name="Ren L.-H."/>
            <person name="Lin Y.-W."/>
            <person name="Sun G.-H."/>
            <person name="Du Z.-J."/>
            <person name="Zhao J.-X."/>
            <person name="Liu X.-J."/>
            <person name="Liu L.-J."/>
        </authorList>
    </citation>
    <scope>NUCLEOTIDE SEQUENCE [LARGE SCALE GENOMIC DNA]</scope>
    <source>
        <strain evidence="2 3">PLHSC7-2</strain>
    </source>
</reference>
<evidence type="ECO:0000313" key="2">
    <source>
        <dbReference type="EMBL" id="RJG51593.1"/>
    </source>
</evidence>
<dbReference type="RefSeq" id="WP_119909117.1">
    <property type="nucleotide sequence ID" value="NZ_QZCH01000001.1"/>
</dbReference>
<organism evidence="2 3">
    <name type="scientific">Motilimonas pumila</name>
    <dbReference type="NCBI Taxonomy" id="2303987"/>
    <lineage>
        <taxon>Bacteria</taxon>
        <taxon>Pseudomonadati</taxon>
        <taxon>Pseudomonadota</taxon>
        <taxon>Gammaproteobacteria</taxon>
        <taxon>Alteromonadales</taxon>
        <taxon>Alteromonadales genera incertae sedis</taxon>
        <taxon>Motilimonas</taxon>
    </lineage>
</organism>
<comment type="caution">
    <text evidence="2">The sequence shown here is derived from an EMBL/GenBank/DDBJ whole genome shotgun (WGS) entry which is preliminary data.</text>
</comment>
<feature type="transmembrane region" description="Helical" evidence="1">
    <location>
        <begin position="12"/>
        <end position="32"/>
    </location>
</feature>
<feature type="transmembrane region" description="Helical" evidence="1">
    <location>
        <begin position="75"/>
        <end position="96"/>
    </location>
</feature>
<dbReference type="OrthoDB" id="5421573at2"/>
<sequence>MQGAGGTQGGIGSFFIGLIMLISGGYLLLNAIIVSHHFHLGMSLYSFGGFSLTSGMVLVPFIFGIGIIFYNYKNWLGWLLTLGGLTMLFFGVISSISMRLKTMTSFELITILVLLIGGLGLFLRSLKQAK</sequence>
<name>A0A418YKU2_9GAMM</name>
<dbReference type="AlphaFoldDB" id="A0A418YKU2"/>
<dbReference type="Proteomes" id="UP000283255">
    <property type="component" value="Unassembled WGS sequence"/>
</dbReference>
<evidence type="ECO:0000256" key="1">
    <source>
        <dbReference type="SAM" id="Phobius"/>
    </source>
</evidence>
<accession>A0A418YKU2</accession>
<keyword evidence="1" id="KW-1133">Transmembrane helix</keyword>
<keyword evidence="1" id="KW-0472">Membrane</keyword>
<feature type="transmembrane region" description="Helical" evidence="1">
    <location>
        <begin position="44"/>
        <end position="69"/>
    </location>
</feature>
<reference evidence="2 3" key="1">
    <citation type="submission" date="2018-09" db="EMBL/GenBank/DDBJ databases">
        <authorList>
            <person name="Wang F."/>
        </authorList>
    </citation>
    <scope>NUCLEOTIDE SEQUENCE [LARGE SCALE GENOMIC DNA]</scope>
    <source>
        <strain evidence="2 3">PLHSC7-2</strain>
    </source>
</reference>
<keyword evidence="1" id="KW-0812">Transmembrane</keyword>
<protein>
    <submittedName>
        <fullName evidence="2">Uncharacterized protein</fullName>
    </submittedName>
</protein>
<dbReference type="EMBL" id="QZCH01000001">
    <property type="protein sequence ID" value="RJG51593.1"/>
    <property type="molecule type" value="Genomic_DNA"/>
</dbReference>
<feature type="transmembrane region" description="Helical" evidence="1">
    <location>
        <begin position="108"/>
        <end position="126"/>
    </location>
</feature>
<evidence type="ECO:0000313" key="3">
    <source>
        <dbReference type="Proteomes" id="UP000283255"/>
    </source>
</evidence>